<evidence type="ECO:0000313" key="1">
    <source>
        <dbReference type="EMBL" id="KAG2568634.1"/>
    </source>
</evidence>
<reference evidence="1" key="1">
    <citation type="submission" date="2020-05" db="EMBL/GenBank/DDBJ databases">
        <title>WGS assembly of Panicum virgatum.</title>
        <authorList>
            <person name="Lovell J.T."/>
            <person name="Jenkins J."/>
            <person name="Shu S."/>
            <person name="Juenger T.E."/>
            <person name="Schmutz J."/>
        </authorList>
    </citation>
    <scope>NUCLEOTIDE SEQUENCE</scope>
    <source>
        <strain evidence="1">AP13</strain>
    </source>
</reference>
<sequence length="97" mass="10721">MGVHKSLVRRETRRIYGDGGSCWLPNWKGGGVGEWGEENLMSSGPRQEVGPSSNVLGPTQIPSHQAARIFSHHLRSKSYLLGRHRCKNHTQVDSGCV</sequence>
<accession>A0A8T0QEJ4</accession>
<keyword evidence="2" id="KW-1185">Reference proteome</keyword>
<protein>
    <submittedName>
        <fullName evidence="1">Uncharacterized protein</fullName>
    </submittedName>
</protein>
<evidence type="ECO:0000313" key="2">
    <source>
        <dbReference type="Proteomes" id="UP000823388"/>
    </source>
</evidence>
<comment type="caution">
    <text evidence="1">The sequence shown here is derived from an EMBL/GenBank/DDBJ whole genome shotgun (WGS) entry which is preliminary data.</text>
</comment>
<gene>
    <name evidence="1" type="ORF">PVAP13_7NG407625</name>
</gene>
<proteinExistence type="predicted"/>
<dbReference type="Proteomes" id="UP000823388">
    <property type="component" value="Chromosome 7N"/>
</dbReference>
<dbReference type="EMBL" id="CM029050">
    <property type="protein sequence ID" value="KAG2568634.1"/>
    <property type="molecule type" value="Genomic_DNA"/>
</dbReference>
<organism evidence="1 2">
    <name type="scientific">Panicum virgatum</name>
    <name type="common">Blackwell switchgrass</name>
    <dbReference type="NCBI Taxonomy" id="38727"/>
    <lineage>
        <taxon>Eukaryota</taxon>
        <taxon>Viridiplantae</taxon>
        <taxon>Streptophyta</taxon>
        <taxon>Embryophyta</taxon>
        <taxon>Tracheophyta</taxon>
        <taxon>Spermatophyta</taxon>
        <taxon>Magnoliopsida</taxon>
        <taxon>Liliopsida</taxon>
        <taxon>Poales</taxon>
        <taxon>Poaceae</taxon>
        <taxon>PACMAD clade</taxon>
        <taxon>Panicoideae</taxon>
        <taxon>Panicodae</taxon>
        <taxon>Paniceae</taxon>
        <taxon>Panicinae</taxon>
        <taxon>Panicum</taxon>
        <taxon>Panicum sect. Hiantes</taxon>
    </lineage>
</organism>
<name>A0A8T0QEJ4_PANVG</name>
<dbReference type="AlphaFoldDB" id="A0A8T0QEJ4"/>